<organism evidence="2 3">
    <name type="scientific">Sporothrix eucalyptigena</name>
    <dbReference type="NCBI Taxonomy" id="1812306"/>
    <lineage>
        <taxon>Eukaryota</taxon>
        <taxon>Fungi</taxon>
        <taxon>Dikarya</taxon>
        <taxon>Ascomycota</taxon>
        <taxon>Pezizomycotina</taxon>
        <taxon>Sordariomycetes</taxon>
        <taxon>Sordariomycetidae</taxon>
        <taxon>Ophiostomatales</taxon>
        <taxon>Ophiostomataceae</taxon>
        <taxon>Sporothrix</taxon>
    </lineage>
</organism>
<sequence length="135" mass="13804">MQTSLALLSFASVALAAASGFSANSDNVFDKRNCDGNNCNREITGTRVGLPASSLRQSDCTSFLFTVVTPSPLFSTVYISAPTEAVTVIPSALPIYATQCSSGAAYASACSCWGVTGTVSTAPTPTIIVTSTVGF</sequence>
<keyword evidence="3" id="KW-1185">Reference proteome</keyword>
<evidence type="ECO:0000313" key="2">
    <source>
        <dbReference type="EMBL" id="CAK7236000.1"/>
    </source>
</evidence>
<evidence type="ECO:0000256" key="1">
    <source>
        <dbReference type="SAM" id="SignalP"/>
    </source>
</evidence>
<evidence type="ECO:0000313" key="3">
    <source>
        <dbReference type="Proteomes" id="UP001642482"/>
    </source>
</evidence>
<gene>
    <name evidence="2" type="ORF">SEUCBS140593_009471</name>
</gene>
<reference evidence="2 3" key="1">
    <citation type="submission" date="2024-01" db="EMBL/GenBank/DDBJ databases">
        <authorList>
            <person name="Allen C."/>
            <person name="Tagirdzhanova G."/>
        </authorList>
    </citation>
    <scope>NUCLEOTIDE SEQUENCE [LARGE SCALE GENOMIC DNA]</scope>
</reference>
<protein>
    <submittedName>
        <fullName evidence="2">Uncharacterized protein</fullName>
    </submittedName>
</protein>
<comment type="caution">
    <text evidence="2">The sequence shown here is derived from an EMBL/GenBank/DDBJ whole genome shotgun (WGS) entry which is preliminary data.</text>
</comment>
<feature type="chain" id="PRO_5046850589" evidence="1">
    <location>
        <begin position="17"/>
        <end position="135"/>
    </location>
</feature>
<name>A0ABP0CYJ5_9PEZI</name>
<dbReference type="EMBL" id="CAWUHD010000156">
    <property type="protein sequence ID" value="CAK7236000.1"/>
    <property type="molecule type" value="Genomic_DNA"/>
</dbReference>
<accession>A0ABP0CYJ5</accession>
<keyword evidence="1" id="KW-0732">Signal</keyword>
<dbReference type="Proteomes" id="UP001642482">
    <property type="component" value="Unassembled WGS sequence"/>
</dbReference>
<proteinExistence type="predicted"/>
<feature type="signal peptide" evidence="1">
    <location>
        <begin position="1"/>
        <end position="16"/>
    </location>
</feature>